<protein>
    <recommendedName>
        <fullName evidence="6">Serpentine receptor class gamma</fullName>
    </recommendedName>
</protein>
<keyword evidence="4 6" id="KW-1133">Transmembrane helix</keyword>
<dbReference type="eggNOG" id="ENOG502TGMS">
    <property type="taxonomic scope" value="Eukaryota"/>
</dbReference>
<dbReference type="Proteomes" id="UP000008068">
    <property type="component" value="Unassembled WGS sequence"/>
</dbReference>
<sequence length="270" mass="31033">MEELPDPSIRTCEYKDLTVVGQTVFFIVQLGYALPISILYLYVILKVLRAHKTEQGFSDEYFKLYVMDGCVFWKKHTTHVMIVALTCPVLCTWQLAISPTRFDPYVGQGILGYVKVVPFVRTTFFKLFVSFAAFLFILYANIRTYMLTRKFKIHLKGLEKALTLSTVVMSLVFVIYIIIQVFLLVFSTAFLVQNITFGSILKKVEFICNDFYLMSSPIVLLIMNRRLRSKMFRIAPEVPQNSSNTRATSKNGDTVKVIMKSPSAKTLTMW</sequence>
<gene>
    <name evidence="7" type="ORF">CAEBREN_28635</name>
</gene>
<reference evidence="8" key="1">
    <citation type="submission" date="2011-07" db="EMBL/GenBank/DDBJ databases">
        <authorList>
            <consortium name="Caenorhabditis brenneri Sequencing and Analysis Consortium"/>
            <person name="Wilson R.K."/>
        </authorList>
    </citation>
    <scope>NUCLEOTIDE SEQUENCE [LARGE SCALE GENOMIC DNA]</scope>
    <source>
        <strain evidence="8">PB2801</strain>
    </source>
</reference>
<dbReference type="InterPro" id="IPR051119">
    <property type="entry name" value="Nematode_SR-like"/>
</dbReference>
<evidence type="ECO:0000256" key="1">
    <source>
        <dbReference type="ARBA" id="ARBA00004141"/>
    </source>
</evidence>
<keyword evidence="3 6" id="KW-0812">Transmembrane</keyword>
<name>G0MSB7_CAEBE</name>
<evidence type="ECO:0000256" key="3">
    <source>
        <dbReference type="ARBA" id="ARBA00022692"/>
    </source>
</evidence>
<dbReference type="HOGENOM" id="CLU_061253_0_0_1"/>
<dbReference type="GO" id="GO:0007606">
    <property type="term" value="P:sensory perception of chemical stimulus"/>
    <property type="evidence" value="ECO:0007669"/>
    <property type="project" value="UniProtKB-UniRule"/>
</dbReference>
<feature type="transmembrane region" description="Helical" evidence="6">
    <location>
        <begin position="80"/>
        <end position="99"/>
    </location>
</feature>
<dbReference type="PANTHER" id="PTHR31627">
    <property type="entry name" value="SERPENTINE RECEPTOR CLASS GAMMA-RELATED"/>
    <property type="match status" value="1"/>
</dbReference>
<dbReference type="InterPro" id="IPR000609">
    <property type="entry name" value="7TM_GPCR_serpentine_rcpt_Srg"/>
</dbReference>
<feature type="transmembrane region" description="Helical" evidence="6">
    <location>
        <begin position="204"/>
        <end position="223"/>
    </location>
</feature>
<keyword evidence="5 6" id="KW-0472">Membrane</keyword>
<comment type="caution">
    <text evidence="6">Lacks conserved residue(s) required for the propagation of feature annotation.</text>
</comment>
<proteinExistence type="inferred from homology"/>
<evidence type="ECO:0000256" key="6">
    <source>
        <dbReference type="RuleBase" id="RU280813"/>
    </source>
</evidence>
<evidence type="ECO:0000256" key="5">
    <source>
        <dbReference type="ARBA" id="ARBA00023136"/>
    </source>
</evidence>
<accession>G0MSB7</accession>
<dbReference type="Pfam" id="PF02118">
    <property type="entry name" value="Srg"/>
    <property type="match status" value="2"/>
</dbReference>
<comment type="similarity">
    <text evidence="2 6">Belongs to the nematode receptor-like protein srg family.</text>
</comment>
<keyword evidence="8" id="KW-1185">Reference proteome</keyword>
<comment type="subcellular location">
    <subcellularLocation>
        <location evidence="1">Membrane</location>
        <topology evidence="1">Multi-pass membrane protein</topology>
    </subcellularLocation>
</comment>
<dbReference type="GO" id="GO:0004888">
    <property type="term" value="F:transmembrane signaling receptor activity"/>
    <property type="evidence" value="ECO:0007669"/>
    <property type="project" value="InterPro"/>
</dbReference>
<feature type="transmembrane region" description="Helical" evidence="6">
    <location>
        <begin position="161"/>
        <end position="192"/>
    </location>
</feature>
<dbReference type="GO" id="GO:0016020">
    <property type="term" value="C:membrane"/>
    <property type="evidence" value="ECO:0007669"/>
    <property type="project" value="UniProtKB-SubCell"/>
</dbReference>
<dbReference type="EMBL" id="GL379809">
    <property type="protein sequence ID" value="EGT42520.1"/>
    <property type="molecule type" value="Genomic_DNA"/>
</dbReference>
<dbReference type="AlphaFoldDB" id="G0MSB7"/>
<evidence type="ECO:0000313" key="7">
    <source>
        <dbReference type="EMBL" id="EGT42520.1"/>
    </source>
</evidence>
<evidence type="ECO:0000256" key="4">
    <source>
        <dbReference type="ARBA" id="ARBA00022989"/>
    </source>
</evidence>
<feature type="transmembrane region" description="Helical" evidence="6">
    <location>
        <begin position="119"/>
        <end position="140"/>
    </location>
</feature>
<dbReference type="PANTHER" id="PTHR31627:SF35">
    <property type="entry name" value="SERPENTINE RECEPTOR CLASS GAMMA"/>
    <property type="match status" value="1"/>
</dbReference>
<feature type="transmembrane region" description="Helical" evidence="6">
    <location>
        <begin position="24"/>
        <end position="45"/>
    </location>
</feature>
<evidence type="ECO:0000313" key="8">
    <source>
        <dbReference type="Proteomes" id="UP000008068"/>
    </source>
</evidence>
<organism evidence="8">
    <name type="scientific">Caenorhabditis brenneri</name>
    <name type="common">Nematode worm</name>
    <dbReference type="NCBI Taxonomy" id="135651"/>
    <lineage>
        <taxon>Eukaryota</taxon>
        <taxon>Metazoa</taxon>
        <taxon>Ecdysozoa</taxon>
        <taxon>Nematoda</taxon>
        <taxon>Chromadorea</taxon>
        <taxon>Rhabditida</taxon>
        <taxon>Rhabditina</taxon>
        <taxon>Rhabditomorpha</taxon>
        <taxon>Rhabditoidea</taxon>
        <taxon>Rhabditidae</taxon>
        <taxon>Peloderinae</taxon>
        <taxon>Caenorhabditis</taxon>
    </lineage>
</organism>
<evidence type="ECO:0000256" key="2">
    <source>
        <dbReference type="ARBA" id="ARBA00005692"/>
    </source>
</evidence>
<dbReference type="OrthoDB" id="5800959at2759"/>
<dbReference type="InParanoid" id="G0MSB7"/>